<sequence length="378" mass="41265">QHSYTNPVIVASYYESQNTLPASVRIQNTSSDSFDIRLQHPSNADLETDLITYFVIEEGVWSIDGALIEAHTHDTTTVGSSSGWNYDVQTYQHSFSSAPIVLHQVQTNNDTSWITSYVRSTGSNQNPPGVTDFGIGLNGAEVTNSHGSETIGWIAFEEGTSGTFAGVDFETVQTPDAVQGHDNGCYTFNYTQSYTAEPLVLGFQQEMDGVNGGWSVQCSNSTTQVGFHSEEDQENDSERIHIDETFAYVAFSESFDYSTGGSGGFPTSGQLISSAFNTNDPSAIQLIAWDQDITSCNNCSVQFQIQTAPDAGGVPGTWTGTWSGPDGDDGDETDFYTKATGERIHPDHNFDQWVRYRVTLTGDGSTSPILEEVRLNYK</sequence>
<reference evidence="1" key="1">
    <citation type="submission" date="2020-04" db="EMBL/GenBank/DDBJ databases">
        <authorList>
            <person name="Zhang T."/>
        </authorList>
    </citation>
    <scope>NUCLEOTIDE SEQUENCE</scope>
    <source>
        <strain evidence="1">HKST-UBA02</strain>
    </source>
</reference>
<accession>A0A955LWS7</accession>
<proteinExistence type="predicted"/>
<reference evidence="1" key="2">
    <citation type="journal article" date="2021" name="Microbiome">
        <title>Successional dynamics and alternative stable states in a saline activated sludge microbial community over 9 years.</title>
        <authorList>
            <person name="Wang Y."/>
            <person name="Ye J."/>
            <person name="Ju F."/>
            <person name="Liu L."/>
            <person name="Boyd J.A."/>
            <person name="Deng Y."/>
            <person name="Parks D.H."/>
            <person name="Jiang X."/>
            <person name="Yin X."/>
            <person name="Woodcroft B.J."/>
            <person name="Tyson G.W."/>
            <person name="Hugenholtz P."/>
            <person name="Polz M.F."/>
            <person name="Zhang T."/>
        </authorList>
    </citation>
    <scope>NUCLEOTIDE SEQUENCE</scope>
    <source>
        <strain evidence="1">HKST-UBA02</strain>
    </source>
</reference>
<gene>
    <name evidence="1" type="ORF">KC573_04090</name>
</gene>
<dbReference type="Proteomes" id="UP000699691">
    <property type="component" value="Unassembled WGS sequence"/>
</dbReference>
<protein>
    <submittedName>
        <fullName evidence="1">Uncharacterized protein</fullName>
    </submittedName>
</protein>
<evidence type="ECO:0000313" key="1">
    <source>
        <dbReference type="EMBL" id="MCA9397987.1"/>
    </source>
</evidence>
<feature type="non-terminal residue" evidence="1">
    <location>
        <position position="1"/>
    </location>
</feature>
<evidence type="ECO:0000313" key="2">
    <source>
        <dbReference type="Proteomes" id="UP000699691"/>
    </source>
</evidence>
<name>A0A955LWS7_UNCKA</name>
<comment type="caution">
    <text evidence="1">The sequence shown here is derived from an EMBL/GenBank/DDBJ whole genome shotgun (WGS) entry which is preliminary data.</text>
</comment>
<organism evidence="1 2">
    <name type="scientific">candidate division WWE3 bacterium</name>
    <dbReference type="NCBI Taxonomy" id="2053526"/>
    <lineage>
        <taxon>Bacteria</taxon>
        <taxon>Katanobacteria</taxon>
    </lineage>
</organism>
<dbReference type="AlphaFoldDB" id="A0A955LWS7"/>
<dbReference type="EMBL" id="JAGQKY010000226">
    <property type="protein sequence ID" value="MCA9397987.1"/>
    <property type="molecule type" value="Genomic_DNA"/>
</dbReference>